<evidence type="ECO:0000313" key="2">
    <source>
        <dbReference type="EMBL" id="CDJ39248.1"/>
    </source>
</evidence>
<gene>
    <name evidence="2" type="ORF">ETH_00035735</name>
</gene>
<dbReference type="VEuPathDB" id="ToxoDB:ETH_00035735"/>
<sequence>SSSAAVLLELPDDLAAAAAAAAAEAPPADPLQQFDTEKLQSLEALLHERLCPLPQWGPPGAPSQAPSRGGPLPSPRTGAPTALLPPRGPPSSFLGPLPNVGGDDLRPPLGPPGLGGPPGAPGGPPGGPWGPAGGGGSLVGPGHPLFGVEGEGGRLV</sequence>
<feature type="non-terminal residue" evidence="2">
    <location>
        <position position="1"/>
    </location>
</feature>
<dbReference type="VEuPathDB" id="ToxoDB:ETH2_0931000"/>
<feature type="region of interest" description="Disordered" evidence="1">
    <location>
        <begin position="17"/>
        <end position="156"/>
    </location>
</feature>
<name>U6KQP3_EIMTE</name>
<proteinExistence type="predicted"/>
<reference evidence="2" key="2">
    <citation type="submission" date="2013-10" db="EMBL/GenBank/DDBJ databases">
        <authorList>
            <person name="Aslett M."/>
        </authorList>
    </citation>
    <scope>NUCLEOTIDE SEQUENCE [LARGE SCALE GENOMIC DNA]</scope>
    <source>
        <strain evidence="2">Houghton</strain>
    </source>
</reference>
<protein>
    <submittedName>
        <fullName evidence="2">Uncharacterized protein</fullName>
    </submittedName>
</protein>
<feature type="compositionally biased region" description="Low complexity" evidence="1">
    <location>
        <begin position="17"/>
        <end position="26"/>
    </location>
</feature>
<keyword evidence="3" id="KW-1185">Reference proteome</keyword>
<evidence type="ECO:0000256" key="1">
    <source>
        <dbReference type="SAM" id="MobiDB-lite"/>
    </source>
</evidence>
<dbReference type="RefSeq" id="XP_013230003.1">
    <property type="nucleotide sequence ID" value="XM_013374549.1"/>
</dbReference>
<feature type="compositionally biased region" description="Gly residues" evidence="1">
    <location>
        <begin position="129"/>
        <end position="139"/>
    </location>
</feature>
<dbReference type="Proteomes" id="UP000030747">
    <property type="component" value="Unassembled WGS sequence"/>
</dbReference>
<evidence type="ECO:0000313" key="3">
    <source>
        <dbReference type="Proteomes" id="UP000030747"/>
    </source>
</evidence>
<feature type="compositionally biased region" description="Pro residues" evidence="1">
    <location>
        <begin position="108"/>
        <end position="128"/>
    </location>
</feature>
<feature type="compositionally biased region" description="Basic and acidic residues" evidence="1">
    <location>
        <begin position="35"/>
        <end position="50"/>
    </location>
</feature>
<accession>U6KQP3</accession>
<dbReference type="GeneID" id="25256188"/>
<dbReference type="AlphaFoldDB" id="U6KQP3"/>
<dbReference type="EMBL" id="HG674257">
    <property type="protein sequence ID" value="CDJ39248.1"/>
    <property type="molecule type" value="Genomic_DNA"/>
</dbReference>
<organism evidence="2 3">
    <name type="scientific">Eimeria tenella</name>
    <name type="common">Coccidian parasite</name>
    <dbReference type="NCBI Taxonomy" id="5802"/>
    <lineage>
        <taxon>Eukaryota</taxon>
        <taxon>Sar</taxon>
        <taxon>Alveolata</taxon>
        <taxon>Apicomplexa</taxon>
        <taxon>Conoidasida</taxon>
        <taxon>Coccidia</taxon>
        <taxon>Eucoccidiorida</taxon>
        <taxon>Eimeriorina</taxon>
        <taxon>Eimeriidae</taxon>
        <taxon>Eimeria</taxon>
    </lineage>
</organism>
<reference evidence="2" key="1">
    <citation type="submission" date="2013-10" db="EMBL/GenBank/DDBJ databases">
        <title>Genomic analysis of the causative agents of coccidiosis in chickens.</title>
        <authorList>
            <person name="Reid A.J."/>
            <person name="Blake D."/>
            <person name="Billington K."/>
            <person name="Browne H."/>
            <person name="Dunn M."/>
            <person name="Hung S."/>
            <person name="Kawahara F."/>
            <person name="Miranda-Saavedra D."/>
            <person name="Mourier T."/>
            <person name="Nagra H."/>
            <person name="Otto T.D."/>
            <person name="Rawlings N."/>
            <person name="Sanchez A."/>
            <person name="Sanders M."/>
            <person name="Subramaniam C."/>
            <person name="Tay Y."/>
            <person name="Dear P."/>
            <person name="Doerig C."/>
            <person name="Gruber A."/>
            <person name="Parkinson J."/>
            <person name="Shirley M."/>
            <person name="Wan K.L."/>
            <person name="Berriman M."/>
            <person name="Tomley F."/>
            <person name="Pain A."/>
        </authorList>
    </citation>
    <scope>NUCLEOTIDE SEQUENCE [LARGE SCALE GENOMIC DNA]</scope>
    <source>
        <strain evidence="2">Houghton</strain>
    </source>
</reference>